<evidence type="ECO:0000256" key="1">
    <source>
        <dbReference type="SAM" id="Phobius"/>
    </source>
</evidence>
<reference evidence="5" key="1">
    <citation type="submission" date="2010-07" db="EMBL/GenBank/DDBJ databases">
        <title>The genome sequence of Gaeumannomyces graminis var. tritici strain R3-111a-1.</title>
        <authorList>
            <consortium name="The Broad Institute Genome Sequencing Platform"/>
            <person name="Ma L.-J."/>
            <person name="Dead R."/>
            <person name="Young S."/>
            <person name="Zeng Q."/>
            <person name="Koehrsen M."/>
            <person name="Alvarado L."/>
            <person name="Berlin A."/>
            <person name="Chapman S.B."/>
            <person name="Chen Z."/>
            <person name="Freedman E."/>
            <person name="Gellesch M."/>
            <person name="Goldberg J."/>
            <person name="Griggs A."/>
            <person name="Gujja S."/>
            <person name="Heilman E.R."/>
            <person name="Heiman D."/>
            <person name="Hepburn T."/>
            <person name="Howarth C."/>
            <person name="Jen D."/>
            <person name="Larson L."/>
            <person name="Mehta T."/>
            <person name="Neiman D."/>
            <person name="Pearson M."/>
            <person name="Roberts A."/>
            <person name="Saif S."/>
            <person name="Shea T."/>
            <person name="Shenoy N."/>
            <person name="Sisk P."/>
            <person name="Stolte C."/>
            <person name="Sykes S."/>
            <person name="Walk T."/>
            <person name="White J."/>
            <person name="Yandava C."/>
            <person name="Haas B."/>
            <person name="Nusbaum C."/>
            <person name="Birren B."/>
        </authorList>
    </citation>
    <scope>NUCLEOTIDE SEQUENCE [LARGE SCALE GENOMIC DNA]</scope>
    <source>
        <strain evidence="5">R3-111a-1</strain>
    </source>
</reference>
<dbReference type="Proteomes" id="UP000006039">
    <property type="component" value="Unassembled WGS sequence"/>
</dbReference>
<dbReference type="PANTHER" id="PTHR31126">
    <property type="entry name" value="TYROSINE-PROTEIN PHOSPHATASE"/>
    <property type="match status" value="1"/>
</dbReference>
<dbReference type="VEuPathDB" id="FungiDB:GGTG_02679"/>
<dbReference type="InterPro" id="IPR026893">
    <property type="entry name" value="Tyr/Ser_Pase_IphP-type"/>
</dbReference>
<proteinExistence type="predicted"/>
<feature type="domain" description="Tyrosine specific protein phosphatases" evidence="2">
    <location>
        <begin position="168"/>
        <end position="233"/>
    </location>
</feature>
<keyword evidence="1" id="KW-1133">Transmembrane helix</keyword>
<dbReference type="InterPro" id="IPR016130">
    <property type="entry name" value="Tyr_Pase_AS"/>
</dbReference>
<name>J3NN21_GAET3</name>
<dbReference type="RefSeq" id="XP_009218718.1">
    <property type="nucleotide sequence ID" value="XM_009220454.1"/>
</dbReference>
<dbReference type="Pfam" id="PF13350">
    <property type="entry name" value="Y_phosphatase3"/>
    <property type="match status" value="2"/>
</dbReference>
<reference evidence="4" key="5">
    <citation type="submission" date="2018-04" db="UniProtKB">
        <authorList>
            <consortium name="EnsemblFungi"/>
        </authorList>
    </citation>
    <scope>IDENTIFICATION</scope>
    <source>
        <strain evidence="4">R3-111a-1</strain>
    </source>
</reference>
<reference evidence="3" key="3">
    <citation type="submission" date="2010-09" db="EMBL/GenBank/DDBJ databases">
        <title>Annotation of Gaeumannomyces graminis var. tritici R3-111a-1.</title>
        <authorList>
            <consortium name="The Broad Institute Genome Sequencing Platform"/>
            <person name="Ma L.-J."/>
            <person name="Dead R."/>
            <person name="Young S.K."/>
            <person name="Zeng Q."/>
            <person name="Gargeya S."/>
            <person name="Fitzgerald M."/>
            <person name="Haas B."/>
            <person name="Abouelleil A."/>
            <person name="Alvarado L."/>
            <person name="Arachchi H.M."/>
            <person name="Berlin A."/>
            <person name="Brown A."/>
            <person name="Chapman S.B."/>
            <person name="Chen Z."/>
            <person name="Dunbar C."/>
            <person name="Freedman E."/>
            <person name="Gearin G."/>
            <person name="Gellesch M."/>
            <person name="Goldberg J."/>
            <person name="Griggs A."/>
            <person name="Gujja S."/>
            <person name="Heiman D."/>
            <person name="Howarth C."/>
            <person name="Larson L."/>
            <person name="Lui A."/>
            <person name="MacDonald P.J.P."/>
            <person name="Mehta T."/>
            <person name="Montmayeur A."/>
            <person name="Murphy C."/>
            <person name="Neiman D."/>
            <person name="Pearson M."/>
            <person name="Priest M."/>
            <person name="Roberts A."/>
            <person name="Saif S."/>
            <person name="Shea T."/>
            <person name="Shenoy N."/>
            <person name="Sisk P."/>
            <person name="Stolte C."/>
            <person name="Sykes S."/>
            <person name="Yandava C."/>
            <person name="Wortman J."/>
            <person name="Nusbaum C."/>
            <person name="Birren B."/>
        </authorList>
    </citation>
    <scope>NUCLEOTIDE SEQUENCE</scope>
    <source>
        <strain evidence="3">R3-111a-1</strain>
    </source>
</reference>
<evidence type="ECO:0000313" key="3">
    <source>
        <dbReference type="EMBL" id="EJT77573.1"/>
    </source>
</evidence>
<reference evidence="4" key="4">
    <citation type="journal article" date="2015" name="G3 (Bethesda)">
        <title>Genome sequences of three phytopathogenic species of the Magnaporthaceae family of fungi.</title>
        <authorList>
            <person name="Okagaki L.H."/>
            <person name="Nunes C.C."/>
            <person name="Sailsbery J."/>
            <person name="Clay B."/>
            <person name="Brown D."/>
            <person name="John T."/>
            <person name="Oh Y."/>
            <person name="Young N."/>
            <person name="Fitzgerald M."/>
            <person name="Haas B.J."/>
            <person name="Zeng Q."/>
            <person name="Young S."/>
            <person name="Adiconis X."/>
            <person name="Fan L."/>
            <person name="Levin J.Z."/>
            <person name="Mitchell T.K."/>
            <person name="Okubara P.A."/>
            <person name="Farman M.L."/>
            <person name="Kohn L.M."/>
            <person name="Birren B."/>
            <person name="Ma L.-J."/>
            <person name="Dean R.A."/>
        </authorList>
    </citation>
    <scope>NUCLEOTIDE SEQUENCE</scope>
    <source>
        <strain evidence="4">R3-111a-1</strain>
    </source>
</reference>
<dbReference type="OrthoDB" id="9988524at2759"/>
<dbReference type="SUPFAM" id="SSF52799">
    <property type="entry name" value="(Phosphotyrosine protein) phosphatases II"/>
    <property type="match status" value="1"/>
</dbReference>
<reference evidence="3" key="2">
    <citation type="submission" date="2010-07" db="EMBL/GenBank/DDBJ databases">
        <authorList>
            <consortium name="The Broad Institute Genome Sequencing Platform"/>
            <consortium name="Broad Institute Genome Sequencing Center for Infectious Disease"/>
            <person name="Ma L.-J."/>
            <person name="Dead R."/>
            <person name="Young S."/>
            <person name="Zeng Q."/>
            <person name="Koehrsen M."/>
            <person name="Alvarado L."/>
            <person name="Berlin A."/>
            <person name="Chapman S.B."/>
            <person name="Chen Z."/>
            <person name="Freedman E."/>
            <person name="Gellesch M."/>
            <person name="Goldberg J."/>
            <person name="Griggs A."/>
            <person name="Gujja S."/>
            <person name="Heilman E.R."/>
            <person name="Heiman D."/>
            <person name="Hepburn T."/>
            <person name="Howarth C."/>
            <person name="Jen D."/>
            <person name="Larson L."/>
            <person name="Mehta T."/>
            <person name="Neiman D."/>
            <person name="Pearson M."/>
            <person name="Roberts A."/>
            <person name="Saif S."/>
            <person name="Shea T."/>
            <person name="Shenoy N."/>
            <person name="Sisk P."/>
            <person name="Stolte C."/>
            <person name="Sykes S."/>
            <person name="Walk T."/>
            <person name="White J."/>
            <person name="Yandava C."/>
            <person name="Haas B."/>
            <person name="Nusbaum C."/>
            <person name="Birren B."/>
        </authorList>
    </citation>
    <scope>NUCLEOTIDE SEQUENCE</scope>
    <source>
        <strain evidence="3">R3-111a-1</strain>
    </source>
</reference>
<evidence type="ECO:0000259" key="2">
    <source>
        <dbReference type="PROSITE" id="PS50056"/>
    </source>
</evidence>
<dbReference type="EMBL" id="GL385396">
    <property type="protein sequence ID" value="EJT77573.1"/>
    <property type="molecule type" value="Genomic_DNA"/>
</dbReference>
<dbReference type="InterPro" id="IPR000387">
    <property type="entry name" value="Tyr_Pase_dom"/>
</dbReference>
<gene>
    <name evidence="4" type="primary">20343137</name>
    <name evidence="3" type="ORF">GGTG_02679</name>
</gene>
<evidence type="ECO:0000313" key="5">
    <source>
        <dbReference type="Proteomes" id="UP000006039"/>
    </source>
</evidence>
<dbReference type="AlphaFoldDB" id="J3NN21"/>
<dbReference type="GO" id="GO:0004721">
    <property type="term" value="F:phosphoprotein phosphatase activity"/>
    <property type="evidence" value="ECO:0007669"/>
    <property type="project" value="InterPro"/>
</dbReference>
<keyword evidence="5" id="KW-1185">Reference proteome</keyword>
<sequence>MDVSPAFDNIINFRDVGKTINDFLGQKLVREGLLFRSARPDDASLRDRVLLREDLGIETVMDLRTKTEHLNQAKKRDADLKIPALVRSNGALAEPVKIPGLLYLEIRITGKGFERHLLSQLSWISFFKLIFLFIFGFRMRAIAVLGREVMLPRGLTGIAIDTLDHSKLEVAEALHSLLRPAALPIMIHCTQGKDRTGLVVALVLMILGVPLTAVDHDYALSDDGLVSEREARLVEIHEIGLSDAFAFIDPAMNRAIENHLSAAYGGLDGYLDNIGFQRDHRSNLRELLLY</sequence>
<dbReference type="GeneID" id="20343137"/>
<dbReference type="PROSITE" id="PS50056">
    <property type="entry name" value="TYR_PHOSPHATASE_2"/>
    <property type="match status" value="1"/>
</dbReference>
<accession>J3NN21</accession>
<dbReference type="PANTHER" id="PTHR31126:SF1">
    <property type="entry name" value="TYROSINE SPECIFIC PROTEIN PHOSPHATASES DOMAIN-CONTAINING PROTEIN"/>
    <property type="match status" value="1"/>
</dbReference>
<dbReference type="PROSITE" id="PS00383">
    <property type="entry name" value="TYR_PHOSPHATASE_1"/>
    <property type="match status" value="1"/>
</dbReference>
<keyword evidence="1" id="KW-0472">Membrane</keyword>
<dbReference type="HOGENOM" id="CLU_057546_2_0_1"/>
<evidence type="ECO:0000313" key="4">
    <source>
        <dbReference type="EnsemblFungi" id="EJT77573"/>
    </source>
</evidence>
<dbReference type="InterPro" id="IPR029021">
    <property type="entry name" value="Prot-tyrosine_phosphatase-like"/>
</dbReference>
<keyword evidence="1" id="KW-0812">Transmembrane</keyword>
<dbReference type="eggNOG" id="ENOG502S8V4">
    <property type="taxonomic scope" value="Eukaryota"/>
</dbReference>
<dbReference type="Gene3D" id="3.90.190.10">
    <property type="entry name" value="Protein tyrosine phosphatase superfamily"/>
    <property type="match status" value="1"/>
</dbReference>
<organism evidence="3">
    <name type="scientific">Gaeumannomyces tritici (strain R3-111a-1)</name>
    <name type="common">Wheat and barley take-all root rot fungus</name>
    <name type="synonym">Gaeumannomyces graminis var. tritici</name>
    <dbReference type="NCBI Taxonomy" id="644352"/>
    <lineage>
        <taxon>Eukaryota</taxon>
        <taxon>Fungi</taxon>
        <taxon>Dikarya</taxon>
        <taxon>Ascomycota</taxon>
        <taxon>Pezizomycotina</taxon>
        <taxon>Sordariomycetes</taxon>
        <taxon>Sordariomycetidae</taxon>
        <taxon>Magnaporthales</taxon>
        <taxon>Magnaporthaceae</taxon>
        <taxon>Gaeumannomyces</taxon>
    </lineage>
</organism>
<protein>
    <recommendedName>
        <fullName evidence="2">Tyrosine specific protein phosphatases domain-containing protein</fullName>
    </recommendedName>
</protein>
<dbReference type="STRING" id="644352.J3NN21"/>
<feature type="transmembrane region" description="Helical" evidence="1">
    <location>
        <begin position="117"/>
        <end position="137"/>
    </location>
</feature>
<feature type="transmembrane region" description="Helical" evidence="1">
    <location>
        <begin position="196"/>
        <end position="214"/>
    </location>
</feature>
<dbReference type="EnsemblFungi" id="EJT77573">
    <property type="protein sequence ID" value="EJT77573"/>
    <property type="gene ID" value="GGTG_02679"/>
</dbReference>